<dbReference type="RefSeq" id="WP_035077682.1">
    <property type="nucleotide sequence ID" value="NZ_JQGC01000001.1"/>
</dbReference>
<dbReference type="AlphaFoldDB" id="A0A087M737"/>
<comment type="caution">
    <text evidence="1">The sequence shown here is derived from an EMBL/GenBank/DDBJ whole genome shotgun (WGS) entry which is preliminary data.</text>
</comment>
<dbReference type="EMBL" id="JQGC01000001">
    <property type="protein sequence ID" value="KFL32690.1"/>
    <property type="molecule type" value="Genomic_DNA"/>
</dbReference>
<organism evidence="1 2">
    <name type="scientific">Devosia riboflavina</name>
    <dbReference type="NCBI Taxonomy" id="46914"/>
    <lineage>
        <taxon>Bacteria</taxon>
        <taxon>Pseudomonadati</taxon>
        <taxon>Pseudomonadota</taxon>
        <taxon>Alphaproteobacteria</taxon>
        <taxon>Hyphomicrobiales</taxon>
        <taxon>Devosiaceae</taxon>
        <taxon>Devosia</taxon>
    </lineage>
</organism>
<gene>
    <name evidence="1" type="ORF">JP75_00585</name>
</gene>
<evidence type="ECO:0000313" key="2">
    <source>
        <dbReference type="Proteomes" id="UP000028981"/>
    </source>
</evidence>
<dbReference type="SUPFAM" id="SSF48452">
    <property type="entry name" value="TPR-like"/>
    <property type="match status" value="1"/>
</dbReference>
<accession>A0A087M737</accession>
<proteinExistence type="predicted"/>
<reference evidence="1 2" key="1">
    <citation type="submission" date="2014-08" db="EMBL/GenBank/DDBJ databases">
        <authorList>
            <person name="Hassan Y.I."/>
            <person name="Lepp D."/>
            <person name="Zhou T."/>
        </authorList>
    </citation>
    <scope>NUCLEOTIDE SEQUENCE [LARGE SCALE GENOMIC DNA]</scope>
    <source>
        <strain evidence="1 2">IFO13584</strain>
    </source>
</reference>
<evidence type="ECO:0008006" key="3">
    <source>
        <dbReference type="Google" id="ProtNLM"/>
    </source>
</evidence>
<dbReference type="Gene3D" id="1.25.40.10">
    <property type="entry name" value="Tetratricopeptide repeat domain"/>
    <property type="match status" value="1"/>
</dbReference>
<name>A0A087M737_9HYPH</name>
<keyword evidence="2" id="KW-1185">Reference proteome</keyword>
<dbReference type="InterPro" id="IPR011990">
    <property type="entry name" value="TPR-like_helical_dom_sf"/>
</dbReference>
<protein>
    <recommendedName>
        <fullName evidence="3">Tetratricopeptide repeat-like domain-containing protein</fullName>
    </recommendedName>
</protein>
<sequence>MSGPVKFQDPKQLYRGAPVAPTRPDRTLLAIMLLAVVSLAGTLALLPGTEEKAEGLLAEGRYADAINTLVAVEDERPLNGYEGYMLFKLYMLAREPDNAAMLIAQQPALQVDNTEALRQLADLYRQLGDMRGEAATLRQIYDANPSDADFARLRVLYRLSGDTAGEASLLTKAIAAGRSDEASLNRLAYLQDLSPTSVRAALWVAPTGDFWRFEALPLSQIFAQTEFSPATPIATSIE</sequence>
<dbReference type="OrthoDB" id="9819894at2"/>
<dbReference type="Proteomes" id="UP000028981">
    <property type="component" value="Unassembled WGS sequence"/>
</dbReference>
<evidence type="ECO:0000313" key="1">
    <source>
        <dbReference type="EMBL" id="KFL32690.1"/>
    </source>
</evidence>